<dbReference type="Proteomes" id="UP001257627">
    <property type="component" value="Unassembled WGS sequence"/>
</dbReference>
<proteinExistence type="predicted"/>
<protein>
    <submittedName>
        <fullName evidence="1">Uncharacterized protein</fullName>
    </submittedName>
</protein>
<comment type="caution">
    <text evidence="1">The sequence shown here is derived from an EMBL/GenBank/DDBJ whole genome shotgun (WGS) entry which is preliminary data.</text>
</comment>
<dbReference type="EMBL" id="JARAKF010000001">
    <property type="protein sequence ID" value="MDU8999514.1"/>
    <property type="molecule type" value="Genomic_DNA"/>
</dbReference>
<evidence type="ECO:0000313" key="2">
    <source>
        <dbReference type="Proteomes" id="UP001257627"/>
    </source>
</evidence>
<evidence type="ECO:0000313" key="1">
    <source>
        <dbReference type="EMBL" id="MDU8999514.1"/>
    </source>
</evidence>
<sequence>MTVADWLKFTPGWLAFLVTMVTLIRKTWTVRQNLALGPEASSLRTQLIQFRALLEEVSTKYTDWFLHEDRREVARALRDSAERRDDETLQLAMTRVADAWDELFALAPAPRVRSPWVGGAEETRHRREDALGAASDLDQFHKMTEVARSAMVDVEIAIGRLNELERRTHGR</sequence>
<dbReference type="RefSeq" id="WP_143607350.1">
    <property type="nucleotide sequence ID" value="NZ_CP107955.1"/>
</dbReference>
<name>A0ABU3V008_9ACTN</name>
<accession>A0ABU3V008</accession>
<gene>
    <name evidence="1" type="ORF">PU648_45620</name>
</gene>
<organism evidence="1 2">
    <name type="scientific">Streptomyces mirabilis</name>
    <dbReference type="NCBI Taxonomy" id="68239"/>
    <lineage>
        <taxon>Bacteria</taxon>
        <taxon>Bacillati</taxon>
        <taxon>Actinomycetota</taxon>
        <taxon>Actinomycetes</taxon>
        <taxon>Kitasatosporales</taxon>
        <taxon>Streptomycetaceae</taxon>
        <taxon>Streptomyces</taxon>
    </lineage>
</organism>
<keyword evidence="2" id="KW-1185">Reference proteome</keyword>
<reference evidence="1 2" key="1">
    <citation type="submission" date="2023-02" db="EMBL/GenBank/DDBJ databases">
        <authorList>
            <person name="Maleckis M."/>
        </authorList>
    </citation>
    <scope>NUCLEOTIDE SEQUENCE [LARGE SCALE GENOMIC DNA]</scope>
    <source>
        <strain evidence="1 2">P8-A2</strain>
    </source>
</reference>